<dbReference type="Proteomes" id="UP000324767">
    <property type="component" value="Unassembled WGS sequence"/>
</dbReference>
<dbReference type="AlphaFoldDB" id="A0A5M8PX60"/>
<sequence>MAEIHTIYVRYLQSLVNSATKQLGAHNLFTESFNDVYDSLYPLTAEVDEITSFRERRKSRFWLLKWLDWLLEWFLPSSGPNRNKSNQKTTNLKLLKTYLDQAAPKLADAKQELEETLNALTVLLNSGLTKKKEMTSTEFSTVDIQALESFDIKTARIRKTLDFITITPVYAPTTQATTSATPRQALERRISHFIRVYSHPERKKNGGEADLDFS</sequence>
<organism evidence="1 2">
    <name type="scientific">Lasallia pustulata</name>
    <dbReference type="NCBI Taxonomy" id="136370"/>
    <lineage>
        <taxon>Eukaryota</taxon>
        <taxon>Fungi</taxon>
        <taxon>Dikarya</taxon>
        <taxon>Ascomycota</taxon>
        <taxon>Pezizomycotina</taxon>
        <taxon>Lecanoromycetes</taxon>
        <taxon>OSLEUM clade</taxon>
        <taxon>Umbilicariomycetidae</taxon>
        <taxon>Umbilicariales</taxon>
        <taxon>Umbilicariaceae</taxon>
        <taxon>Lasallia</taxon>
    </lineage>
</organism>
<proteinExistence type="predicted"/>
<accession>A0A5M8PX60</accession>
<protein>
    <submittedName>
        <fullName evidence="1">Uncharacterized protein</fullName>
    </submittedName>
</protein>
<evidence type="ECO:0000313" key="1">
    <source>
        <dbReference type="EMBL" id="KAA6413656.1"/>
    </source>
</evidence>
<comment type="caution">
    <text evidence="1">The sequence shown here is derived from an EMBL/GenBank/DDBJ whole genome shotgun (WGS) entry which is preliminary data.</text>
</comment>
<dbReference type="EMBL" id="VXIT01000003">
    <property type="protein sequence ID" value="KAA6413656.1"/>
    <property type="molecule type" value="Genomic_DNA"/>
</dbReference>
<evidence type="ECO:0000313" key="2">
    <source>
        <dbReference type="Proteomes" id="UP000324767"/>
    </source>
</evidence>
<reference evidence="1 2" key="1">
    <citation type="submission" date="2019-09" db="EMBL/GenBank/DDBJ databases">
        <title>The hologenome of the rock-dwelling lichen Lasallia pustulata.</title>
        <authorList>
            <person name="Greshake Tzovaras B."/>
            <person name="Segers F."/>
            <person name="Bicker A."/>
            <person name="Dal Grande F."/>
            <person name="Otte J."/>
            <person name="Hankeln T."/>
            <person name="Schmitt I."/>
            <person name="Ebersberger I."/>
        </authorList>
    </citation>
    <scope>NUCLEOTIDE SEQUENCE [LARGE SCALE GENOMIC DNA]</scope>
    <source>
        <strain evidence="1">A1-1</strain>
    </source>
</reference>
<name>A0A5M8PX60_9LECA</name>
<gene>
    <name evidence="1" type="ORF">FRX48_02017</name>
</gene>